<sequence length="379" mass="42428">MENLLKAKLNELVTILEGKDRTGLKAVIGLDGFVDEILHVVATRKNAMEYERLKTIKEYGEKIIQASGLSTNIEMVRLQEKLGGNGPILSNALAQYGVDLSYIGALGYPHLEKVFEAMAEICKVYSIANPGHTDAVEFEDGKVMVGKLESLKDVNWDNIKKIIGITKLVELINESKLLGLENWTMLPHMSDIWKGLLEEVFPLLNKSNEEKLVFFDLADPEKREKEDILEAINLIQSFSEYFKVILGLNFKEAVEIAEILGLEIIKNEDNKVDLKILVTQLAEKLQLYSMVVHPTIEASTVIKGTYYNVMGPYTPKPKLTTGAGDNFNAGFCLAQMMELTPEQSLIMGVATSGFYVRNAKSPTFNEVIEFLKLWSEDSI</sequence>
<keyword evidence="2" id="KW-1185">Reference proteome</keyword>
<proteinExistence type="predicted"/>
<keyword evidence="1" id="KW-0418">Kinase</keyword>
<reference evidence="1 2" key="1">
    <citation type="submission" date="2016-11" db="EMBL/GenBank/DDBJ databases">
        <authorList>
            <person name="Jaros S."/>
            <person name="Januszkiewicz K."/>
            <person name="Wedrychowicz H."/>
        </authorList>
    </citation>
    <scope>NUCLEOTIDE SEQUENCE [LARGE SCALE GENOMIC DNA]</scope>
    <source>
        <strain evidence="1 2">DSM 8605</strain>
    </source>
</reference>
<dbReference type="OrthoDB" id="787163at2"/>
<dbReference type="InterPro" id="IPR057621">
    <property type="entry name" value="Khk_prokaryotic"/>
</dbReference>
<dbReference type="AlphaFoldDB" id="A0A1M5S7D7"/>
<dbReference type="InterPro" id="IPR029056">
    <property type="entry name" value="Ribokinase-like"/>
</dbReference>
<dbReference type="STRING" id="1121316.SAMN02745207_00784"/>
<dbReference type="RefSeq" id="WP_073337131.1">
    <property type="nucleotide sequence ID" value="NZ_FQXM01000004.1"/>
</dbReference>
<keyword evidence="1" id="KW-0808">Transferase</keyword>
<protein>
    <submittedName>
        <fullName evidence="1">Sugar or nucleoside kinase, ribokinase family</fullName>
    </submittedName>
</protein>
<dbReference type="Gene3D" id="3.40.1190.20">
    <property type="match status" value="1"/>
</dbReference>
<dbReference type="SUPFAM" id="SSF53613">
    <property type="entry name" value="Ribokinase-like"/>
    <property type="match status" value="1"/>
</dbReference>
<dbReference type="Pfam" id="PF25270">
    <property type="entry name" value="Khk"/>
    <property type="match status" value="1"/>
</dbReference>
<name>A0A1M5S7D7_9CLOT</name>
<accession>A0A1M5S7D7</accession>
<dbReference type="Proteomes" id="UP000184447">
    <property type="component" value="Unassembled WGS sequence"/>
</dbReference>
<dbReference type="GO" id="GO:0016301">
    <property type="term" value="F:kinase activity"/>
    <property type="evidence" value="ECO:0007669"/>
    <property type="project" value="UniProtKB-KW"/>
</dbReference>
<dbReference type="EMBL" id="FQXM01000004">
    <property type="protein sequence ID" value="SHH34208.1"/>
    <property type="molecule type" value="Genomic_DNA"/>
</dbReference>
<evidence type="ECO:0000313" key="1">
    <source>
        <dbReference type="EMBL" id="SHH34208.1"/>
    </source>
</evidence>
<organism evidence="1 2">
    <name type="scientific">Clostridium grantii DSM 8605</name>
    <dbReference type="NCBI Taxonomy" id="1121316"/>
    <lineage>
        <taxon>Bacteria</taxon>
        <taxon>Bacillati</taxon>
        <taxon>Bacillota</taxon>
        <taxon>Clostridia</taxon>
        <taxon>Eubacteriales</taxon>
        <taxon>Clostridiaceae</taxon>
        <taxon>Clostridium</taxon>
    </lineage>
</organism>
<evidence type="ECO:0000313" key="2">
    <source>
        <dbReference type="Proteomes" id="UP000184447"/>
    </source>
</evidence>
<gene>
    <name evidence="1" type="ORF">SAMN02745207_00784</name>
</gene>